<evidence type="ECO:0000313" key="1">
    <source>
        <dbReference type="EMBL" id="KAI5666659.1"/>
    </source>
</evidence>
<gene>
    <name evidence="1" type="ORF">M9H77_16512</name>
</gene>
<reference evidence="2" key="1">
    <citation type="journal article" date="2023" name="Nat. Plants">
        <title>Single-cell RNA sequencing provides a high-resolution roadmap for understanding the multicellular compartmentation of specialized metabolism.</title>
        <authorList>
            <person name="Sun S."/>
            <person name="Shen X."/>
            <person name="Li Y."/>
            <person name="Li Y."/>
            <person name="Wang S."/>
            <person name="Li R."/>
            <person name="Zhang H."/>
            <person name="Shen G."/>
            <person name="Guo B."/>
            <person name="Wei J."/>
            <person name="Xu J."/>
            <person name="St-Pierre B."/>
            <person name="Chen S."/>
            <person name="Sun C."/>
        </authorList>
    </citation>
    <scope>NUCLEOTIDE SEQUENCE [LARGE SCALE GENOMIC DNA]</scope>
</reference>
<dbReference type="EMBL" id="CM044704">
    <property type="protein sequence ID" value="KAI5666659.1"/>
    <property type="molecule type" value="Genomic_DNA"/>
</dbReference>
<sequence>MNIIPTKQHKAVIVEIKTKYISFHQSPILKYTNPVFKGTSFLEAEGDALATINKTLSLLDVDSDSSHEEEEEIDNSALFVPQFLKLSIFYYDVSSATSSAMPAMMADVSSIEEQIANLTKLMEGLFDPIRIDVESSTNFLLQSKVDSISNQYLENFHIVSMVESEVHSNSKGWTLKDITHFNNRQPITLGEFFSKWLLNESEIMSCFDIHYEEKDTCSSKFPLLNGKDDKNVVAQKSAECMATITFNNDDLLLGSKPHNRTMFMSGFNQEEKIVLGTIRLDLIIDEMKSSVLLHVIDAKPSYNILLDQANDQAYFERIVDPEQGLKVEHGTFPVRKTEEGFDTNAYKLLAKAGYGPQSSNTLRKLITEVIENGYSMKSLHARLGYRPSPPTWITIKIANNHYTIVEDEDLKNCETATGSCSSKAFPLPIDGGQRFSTCCLTSATTCSPIDEGTKSRLWTMSSSLSPN</sequence>
<proteinExistence type="predicted"/>
<protein>
    <submittedName>
        <fullName evidence="1">Uncharacterized protein</fullName>
    </submittedName>
</protein>
<comment type="caution">
    <text evidence="1">The sequence shown here is derived from an EMBL/GenBank/DDBJ whole genome shotgun (WGS) entry which is preliminary data.</text>
</comment>
<accession>A0ACC0B1Z9</accession>
<evidence type="ECO:0000313" key="2">
    <source>
        <dbReference type="Proteomes" id="UP001060085"/>
    </source>
</evidence>
<keyword evidence="2" id="KW-1185">Reference proteome</keyword>
<dbReference type="Proteomes" id="UP001060085">
    <property type="component" value="Linkage Group LG04"/>
</dbReference>
<organism evidence="1 2">
    <name type="scientific">Catharanthus roseus</name>
    <name type="common">Madagascar periwinkle</name>
    <name type="synonym">Vinca rosea</name>
    <dbReference type="NCBI Taxonomy" id="4058"/>
    <lineage>
        <taxon>Eukaryota</taxon>
        <taxon>Viridiplantae</taxon>
        <taxon>Streptophyta</taxon>
        <taxon>Embryophyta</taxon>
        <taxon>Tracheophyta</taxon>
        <taxon>Spermatophyta</taxon>
        <taxon>Magnoliopsida</taxon>
        <taxon>eudicotyledons</taxon>
        <taxon>Gunneridae</taxon>
        <taxon>Pentapetalae</taxon>
        <taxon>asterids</taxon>
        <taxon>lamiids</taxon>
        <taxon>Gentianales</taxon>
        <taxon>Apocynaceae</taxon>
        <taxon>Rauvolfioideae</taxon>
        <taxon>Vinceae</taxon>
        <taxon>Catharanthinae</taxon>
        <taxon>Catharanthus</taxon>
    </lineage>
</organism>
<name>A0ACC0B1Z9_CATRO</name>